<reference evidence="5 6" key="1">
    <citation type="submission" date="2020-02" db="EMBL/GenBank/DDBJ databases">
        <title>Out from the shadows clarifying the taxonomy of the family Cryomorphaceae and related taxa by utilizing the GTDB taxonomic framework.</title>
        <authorList>
            <person name="Bowman J.P."/>
        </authorList>
    </citation>
    <scope>NUCLEOTIDE SEQUENCE [LARGE SCALE GENOMIC DNA]</scope>
    <source>
        <strain evidence="5 6">QSSC 1-22</strain>
    </source>
</reference>
<dbReference type="EC" id="6.-.-.-" evidence="2"/>
<evidence type="ECO:0000259" key="4">
    <source>
        <dbReference type="Pfam" id="PF24850"/>
    </source>
</evidence>
<comment type="caution">
    <text evidence="5">The sequence shown here is derived from an EMBL/GenBank/DDBJ whole genome shotgun (WGS) entry which is preliminary data.</text>
</comment>
<dbReference type="PIRSF" id="PIRSF012535">
    <property type="entry name" value="UCP012535"/>
    <property type="match status" value="1"/>
</dbReference>
<protein>
    <recommendedName>
        <fullName evidence="2">Putative cysteine ligase BshC</fullName>
        <ecNumber evidence="2">6.-.-.-</ecNumber>
    </recommendedName>
</protein>
<feature type="coiled-coil region" evidence="2">
    <location>
        <begin position="466"/>
        <end position="493"/>
    </location>
</feature>
<dbReference type="InterPro" id="IPR055399">
    <property type="entry name" value="CC_BshC"/>
</dbReference>
<dbReference type="GO" id="GO:0016874">
    <property type="term" value="F:ligase activity"/>
    <property type="evidence" value="ECO:0007669"/>
    <property type="project" value="UniProtKB-UniRule"/>
</dbReference>
<dbReference type="AlphaFoldDB" id="A0A7K3WSW9"/>
<evidence type="ECO:0000259" key="3">
    <source>
        <dbReference type="Pfam" id="PF10079"/>
    </source>
</evidence>
<keyword evidence="6" id="KW-1185">Reference proteome</keyword>
<dbReference type="InterPro" id="IPR011199">
    <property type="entry name" value="Bacillithiol_biosynth_BshC"/>
</dbReference>
<keyword evidence="1 2" id="KW-0436">Ligase</keyword>
<keyword evidence="2" id="KW-0175">Coiled coil</keyword>
<proteinExistence type="inferred from homology"/>
<dbReference type="InterPro" id="IPR055398">
    <property type="entry name" value="Rossmann-like_BshC"/>
</dbReference>
<dbReference type="Proteomes" id="UP000486602">
    <property type="component" value="Unassembled WGS sequence"/>
</dbReference>
<dbReference type="Pfam" id="PF10079">
    <property type="entry name" value="Rossmann-like_BshC"/>
    <property type="match status" value="1"/>
</dbReference>
<evidence type="ECO:0000256" key="2">
    <source>
        <dbReference type="HAMAP-Rule" id="MF_01867"/>
    </source>
</evidence>
<accession>A0A7K3WSW9</accession>
<dbReference type="Pfam" id="PF24850">
    <property type="entry name" value="CC_BshC"/>
    <property type="match status" value="1"/>
</dbReference>
<dbReference type="HAMAP" id="MF_01867">
    <property type="entry name" value="BshC"/>
    <property type="match status" value="1"/>
</dbReference>
<feature type="domain" description="Bacillithiol biosynthesis BshC C-terminal coiled-coil" evidence="4">
    <location>
        <begin position="390"/>
        <end position="544"/>
    </location>
</feature>
<organism evidence="5 6">
    <name type="scientific">Cryomorpha ignava</name>
    <dbReference type="NCBI Taxonomy" id="101383"/>
    <lineage>
        <taxon>Bacteria</taxon>
        <taxon>Pseudomonadati</taxon>
        <taxon>Bacteroidota</taxon>
        <taxon>Flavobacteriia</taxon>
        <taxon>Flavobacteriales</taxon>
        <taxon>Cryomorphaceae</taxon>
        <taxon>Cryomorpha</taxon>
    </lineage>
</organism>
<name>A0A7K3WSW9_9FLAO</name>
<evidence type="ECO:0000256" key="1">
    <source>
        <dbReference type="ARBA" id="ARBA00022598"/>
    </source>
</evidence>
<dbReference type="RefSeq" id="WP_163285151.1">
    <property type="nucleotide sequence ID" value="NZ_JAAGVY010000015.1"/>
</dbReference>
<comment type="similarity">
    <text evidence="2">Belongs to the BshC family.</text>
</comment>
<dbReference type="NCBIfam" id="TIGR03998">
    <property type="entry name" value="thiol_BshC"/>
    <property type="match status" value="1"/>
</dbReference>
<dbReference type="EMBL" id="JAAGVY010000015">
    <property type="protein sequence ID" value="NEN23755.1"/>
    <property type="molecule type" value="Genomic_DNA"/>
</dbReference>
<evidence type="ECO:0000313" key="5">
    <source>
        <dbReference type="EMBL" id="NEN23755.1"/>
    </source>
</evidence>
<evidence type="ECO:0000313" key="6">
    <source>
        <dbReference type="Proteomes" id="UP000486602"/>
    </source>
</evidence>
<feature type="domain" description="Bacillithiol biosynthesis BshC N-terminal Rossmann-like" evidence="3">
    <location>
        <begin position="24"/>
        <end position="388"/>
    </location>
</feature>
<sequence length="548" mass="62818">MPENRNLAPMIMENTETIKFVKESIPYSETGFYGKMPLDYLSGNENLRPFYGRLPAIESFEEQMVEKSKNFGNRQALVSALSNQYAAAKLKSPALDLLKSDNSFTVTTGHQVCLFTGPLYFFYKIISAINTCKLLKKRHPEKDFIPIFWMATEDHDFEEANHFFLPSGKIEWESGQGGAVGRMKTVGMDEVADELIDKIGIGYTSAELNSLFKKAYVNHENIADATRYLVHQIFGRHGVLVIDADDAELKKLAIPAFEKEICDNISFKEMTKTNQALSDNGFDLQIVPHKINLFYLDEQLRERIEETEDGKYQVVHTNTVFTKEEILKELKAHPEKFSPNVVLRPLLQEIILPNLAYVGGGGELAYWFQLKHVFQAFDVPFPILMLRNSVMVIPDKVKENMDQLGIGIRDLFGDGQKLEDKLVRAETSESLELDNERERLELLFIDMEARLGKINPDLKKSVQSGFARTDRVIKNLEKKMMRAERKKQEILINRLHQVRETLLPRNGLQERNMNFVPLYLEYGSQFIDGLIEVLDPFQNAFSVLGRRS</sequence>
<gene>
    <name evidence="2 5" type="primary">bshC</name>
    <name evidence="5" type="ORF">G3O08_09605</name>
</gene>